<protein>
    <submittedName>
        <fullName evidence="1">Uncharacterized protein</fullName>
    </submittedName>
</protein>
<accession>A0A8R1I9J9</accession>
<dbReference type="EnsemblMetazoa" id="CJA31365.1">
    <property type="protein sequence ID" value="CJA31365.1"/>
    <property type="gene ID" value="WBGene00207212"/>
</dbReference>
<reference evidence="1" key="2">
    <citation type="submission" date="2022-06" db="UniProtKB">
        <authorList>
            <consortium name="EnsemblMetazoa"/>
        </authorList>
    </citation>
    <scope>IDENTIFICATION</scope>
    <source>
        <strain evidence="1">DF5081</strain>
    </source>
</reference>
<proteinExistence type="predicted"/>
<evidence type="ECO:0000313" key="2">
    <source>
        <dbReference type="Proteomes" id="UP000005237"/>
    </source>
</evidence>
<organism evidence="1 2">
    <name type="scientific">Caenorhabditis japonica</name>
    <dbReference type="NCBI Taxonomy" id="281687"/>
    <lineage>
        <taxon>Eukaryota</taxon>
        <taxon>Metazoa</taxon>
        <taxon>Ecdysozoa</taxon>
        <taxon>Nematoda</taxon>
        <taxon>Chromadorea</taxon>
        <taxon>Rhabditida</taxon>
        <taxon>Rhabditina</taxon>
        <taxon>Rhabditomorpha</taxon>
        <taxon>Rhabditoidea</taxon>
        <taxon>Rhabditidae</taxon>
        <taxon>Peloderinae</taxon>
        <taxon>Caenorhabditis</taxon>
    </lineage>
</organism>
<name>A0A8R1I9J9_CAEJA</name>
<reference evidence="2" key="1">
    <citation type="submission" date="2010-08" db="EMBL/GenBank/DDBJ databases">
        <authorList>
            <consortium name="Caenorhabditis japonica Sequencing Consortium"/>
            <person name="Wilson R.K."/>
        </authorList>
    </citation>
    <scope>NUCLEOTIDE SEQUENCE [LARGE SCALE GENOMIC DNA]</scope>
    <source>
        <strain evidence="2">DF5081</strain>
    </source>
</reference>
<evidence type="ECO:0000313" key="1">
    <source>
        <dbReference type="EnsemblMetazoa" id="CJA31365.1"/>
    </source>
</evidence>
<dbReference type="AlphaFoldDB" id="A0A8R1I9J9"/>
<keyword evidence="2" id="KW-1185">Reference proteome</keyword>
<sequence length="49" mass="5295">IVIASDPSIHCCIRSNHPSSHPIQPSILSIVVASESTLSLAYPIHRPYS</sequence>
<dbReference type="Proteomes" id="UP000005237">
    <property type="component" value="Unassembled WGS sequence"/>
</dbReference>